<dbReference type="InterPro" id="IPR036939">
    <property type="entry name" value="Cu2_ascorb_mOase_N_sf"/>
</dbReference>
<dbReference type="Pfam" id="PF01082">
    <property type="entry name" value="Cu2_monooxygen"/>
    <property type="match status" value="1"/>
</dbReference>
<accession>A0A1D2MWE3</accession>
<dbReference type="InterPro" id="IPR045266">
    <property type="entry name" value="DOH_DOMON"/>
</dbReference>
<dbReference type="AlphaFoldDB" id="A0A1D2MWE3"/>
<feature type="domain" description="DOMON" evidence="5">
    <location>
        <begin position="51"/>
        <end position="167"/>
    </location>
</feature>
<feature type="region of interest" description="Disordered" evidence="4">
    <location>
        <begin position="611"/>
        <end position="645"/>
    </location>
</feature>
<keyword evidence="6" id="KW-0560">Oxidoreductase</keyword>
<dbReference type="InterPro" id="IPR005018">
    <property type="entry name" value="DOMON_domain"/>
</dbReference>
<evidence type="ECO:0000259" key="5">
    <source>
        <dbReference type="PROSITE" id="PS50836"/>
    </source>
</evidence>
<dbReference type="PROSITE" id="PS50836">
    <property type="entry name" value="DOMON"/>
    <property type="match status" value="1"/>
</dbReference>
<keyword evidence="6" id="KW-0503">Monooxygenase</keyword>
<dbReference type="SMART" id="SM00664">
    <property type="entry name" value="DoH"/>
    <property type="match status" value="1"/>
</dbReference>
<dbReference type="Proteomes" id="UP000094527">
    <property type="component" value="Unassembled WGS sequence"/>
</dbReference>
<evidence type="ECO:0000256" key="1">
    <source>
        <dbReference type="ARBA" id="ARBA00010676"/>
    </source>
</evidence>
<dbReference type="PANTHER" id="PTHR10157">
    <property type="entry name" value="DOPAMINE BETA HYDROXYLASE RELATED"/>
    <property type="match status" value="1"/>
</dbReference>
<evidence type="ECO:0000313" key="6">
    <source>
        <dbReference type="EMBL" id="ODM97268.1"/>
    </source>
</evidence>
<organism evidence="6 7">
    <name type="scientific">Orchesella cincta</name>
    <name type="common">Springtail</name>
    <name type="synonym">Podura cincta</name>
    <dbReference type="NCBI Taxonomy" id="48709"/>
    <lineage>
        <taxon>Eukaryota</taxon>
        <taxon>Metazoa</taxon>
        <taxon>Ecdysozoa</taxon>
        <taxon>Arthropoda</taxon>
        <taxon>Hexapoda</taxon>
        <taxon>Collembola</taxon>
        <taxon>Entomobryomorpha</taxon>
        <taxon>Entomobryoidea</taxon>
        <taxon>Orchesellidae</taxon>
        <taxon>Orchesellinae</taxon>
        <taxon>Orchesella</taxon>
    </lineage>
</organism>
<evidence type="ECO:0000256" key="3">
    <source>
        <dbReference type="ARBA" id="ARBA00023180"/>
    </source>
</evidence>
<dbReference type="PANTHER" id="PTHR10157:SF23">
    <property type="entry name" value="MOXD1 HOMOLOG 1"/>
    <property type="match status" value="1"/>
</dbReference>
<dbReference type="OrthoDB" id="19261at2759"/>
<reference evidence="6 7" key="1">
    <citation type="journal article" date="2016" name="Genome Biol. Evol.">
        <title>Gene Family Evolution Reflects Adaptation to Soil Environmental Stressors in the Genome of the Collembolan Orchesella cincta.</title>
        <authorList>
            <person name="Faddeeva-Vakhrusheva A."/>
            <person name="Derks M.F."/>
            <person name="Anvar S.Y."/>
            <person name="Agamennone V."/>
            <person name="Suring W."/>
            <person name="Smit S."/>
            <person name="van Straalen N.M."/>
            <person name="Roelofs D."/>
        </authorList>
    </citation>
    <scope>NUCLEOTIDE SEQUENCE [LARGE SCALE GENOMIC DNA]</scope>
    <source>
        <tissue evidence="6">Mixed pool</tissue>
    </source>
</reference>
<protein>
    <submittedName>
        <fullName evidence="6">DBH-like monooxygenase protein 1</fullName>
    </submittedName>
</protein>
<dbReference type="Pfam" id="PF03351">
    <property type="entry name" value="DOMON"/>
    <property type="match status" value="1"/>
</dbReference>
<dbReference type="SUPFAM" id="SSF49742">
    <property type="entry name" value="PHM/PNGase F"/>
    <property type="match status" value="2"/>
</dbReference>
<gene>
    <name evidence="6" type="ORF">Ocin01_09413</name>
</gene>
<dbReference type="GO" id="GO:0004500">
    <property type="term" value="F:dopamine beta-monooxygenase activity"/>
    <property type="evidence" value="ECO:0007669"/>
    <property type="project" value="InterPro"/>
</dbReference>
<keyword evidence="7" id="KW-1185">Reference proteome</keyword>
<evidence type="ECO:0000256" key="2">
    <source>
        <dbReference type="ARBA" id="ARBA00023157"/>
    </source>
</evidence>
<dbReference type="InterPro" id="IPR028460">
    <property type="entry name" value="Tbh/DBH"/>
</dbReference>
<dbReference type="InterPro" id="IPR014784">
    <property type="entry name" value="Cu2_ascorb_mOase-like_C"/>
</dbReference>
<name>A0A1D2MWE3_ORCCI</name>
<keyword evidence="2" id="KW-1015">Disulfide bond</keyword>
<dbReference type="InterPro" id="IPR024548">
    <property type="entry name" value="Cu2_monoox_C"/>
</dbReference>
<dbReference type="PRINTS" id="PR00767">
    <property type="entry name" value="DBMONOXGNASE"/>
</dbReference>
<dbReference type="Gene3D" id="2.60.120.230">
    <property type="match status" value="1"/>
</dbReference>
<dbReference type="InterPro" id="IPR000945">
    <property type="entry name" value="DBH-like"/>
</dbReference>
<proteinExistence type="inferred from homology"/>
<dbReference type="GO" id="GO:0005507">
    <property type="term" value="F:copper ion binding"/>
    <property type="evidence" value="ECO:0007669"/>
    <property type="project" value="InterPro"/>
</dbReference>
<dbReference type="STRING" id="48709.A0A1D2MWE3"/>
<dbReference type="InterPro" id="IPR008977">
    <property type="entry name" value="PHM/PNGase_F_dom_sf"/>
</dbReference>
<dbReference type="EMBL" id="LJIJ01000458">
    <property type="protein sequence ID" value="ODM97268.1"/>
    <property type="molecule type" value="Genomic_DNA"/>
</dbReference>
<feature type="compositionally biased region" description="Low complexity" evidence="4">
    <location>
        <begin position="611"/>
        <end position="643"/>
    </location>
</feature>
<dbReference type="CDD" id="cd09631">
    <property type="entry name" value="DOMON_DOH"/>
    <property type="match status" value="1"/>
</dbReference>
<keyword evidence="3" id="KW-0325">Glycoprotein</keyword>
<sequence length="683" mass="76187">MPYKLIGKAFLCKLCSIVIILIALIADQVVISERIFPGNSYSHREVVDQEGNVLVEWVADPKNTDVIFNITAKTRGYVSLGFSKTGKMTRSDIVIGGVGKNRVPYLTDRHTIEGRIPIQDIQQDWKLIKAWENGTHTSIKIMRKMETCDPQDYPITDDTVHLMWAFGEDDTIDYHFKNRGSFQVHLLQPDLTPQVPAPSSQQSDSPNMTGFDVWRLSVSLTNSNITRKSNPWCVFQKGPELEKKSYIIGFSTLMNSEAIITHLDRLVIYKCFPKPESNAEEYSGSCQNATELYSYCKDIIYTWGRGGKDIFLPKNTGIPFGVQSNEHYLVEAFLGNPIQNGSEDDPEKMVESREFNVDTDLLLTETARKYETKIMRVGQNPMHSSIIPSGSLGFEVFGHCASECTERMIPKRKAIRVFGVSFDTGQSGKSVTLHQVRNANQIPLVLQNGNHDPSFQQMHILREETPIRPGDQITVRCTFDSTSRTSISSSNVPSQVTPERCLAYLWYNKEVSSNETSNKQAHDCTSVIHPGDFGQWISVNAPATMKRNIGSELENSLMKLNWTPRLRQSLYNLYKFGRYRSSCGTVPGQQKMNTTIGTTNINRSSSSIISFNRNQSNNGITKAGASSSPARPKPAPSSSSATPGEITVYPLPVEEIPYTMGCPTLGRPPPVLLGPPGPVIFGF</sequence>
<evidence type="ECO:0000313" key="7">
    <source>
        <dbReference type="Proteomes" id="UP000094527"/>
    </source>
</evidence>
<dbReference type="InterPro" id="IPR000323">
    <property type="entry name" value="Cu2_ascorb_mOase_N"/>
</dbReference>
<dbReference type="Gene3D" id="2.60.120.310">
    <property type="entry name" value="Copper type II, ascorbate-dependent monooxygenase, N-terminal domain"/>
    <property type="match status" value="1"/>
</dbReference>
<comment type="similarity">
    <text evidence="1">Belongs to the copper type II ascorbate-dependent monooxygenase family.</text>
</comment>
<comment type="caution">
    <text evidence="6">The sequence shown here is derived from an EMBL/GenBank/DDBJ whole genome shotgun (WGS) entry which is preliminary data.</text>
</comment>
<dbReference type="Pfam" id="PF03712">
    <property type="entry name" value="Cu2_monoox_C"/>
    <property type="match status" value="1"/>
</dbReference>
<evidence type="ECO:0000256" key="4">
    <source>
        <dbReference type="SAM" id="MobiDB-lite"/>
    </source>
</evidence>